<dbReference type="InterPro" id="IPR003594">
    <property type="entry name" value="HATPase_dom"/>
</dbReference>
<keyword evidence="5 15" id="KW-0808">Transferase</keyword>
<dbReference type="Pfam" id="PF00672">
    <property type="entry name" value="HAMP"/>
    <property type="match status" value="1"/>
</dbReference>
<proteinExistence type="predicted"/>
<dbReference type="InterPro" id="IPR050428">
    <property type="entry name" value="TCS_sensor_his_kinase"/>
</dbReference>
<evidence type="ECO:0000256" key="2">
    <source>
        <dbReference type="ARBA" id="ARBA00004370"/>
    </source>
</evidence>
<feature type="domain" description="Histidine kinase" evidence="13">
    <location>
        <begin position="274"/>
        <end position="499"/>
    </location>
</feature>
<reference evidence="15" key="1">
    <citation type="submission" date="2016-10" db="EMBL/GenBank/DDBJ databases">
        <title>Sequence of Gallionella enrichment culture.</title>
        <authorList>
            <person name="Poehlein A."/>
            <person name="Muehling M."/>
            <person name="Daniel R."/>
        </authorList>
    </citation>
    <scope>NUCLEOTIDE SEQUENCE</scope>
</reference>
<dbReference type="SUPFAM" id="SSF158472">
    <property type="entry name" value="HAMP domain-like"/>
    <property type="match status" value="1"/>
</dbReference>
<evidence type="ECO:0000256" key="12">
    <source>
        <dbReference type="SAM" id="Phobius"/>
    </source>
</evidence>
<protein>
    <recommendedName>
        <fullName evidence="3">histidine kinase</fullName>
        <ecNumber evidence="3">2.7.13.3</ecNumber>
    </recommendedName>
</protein>
<dbReference type="Gene3D" id="1.10.287.130">
    <property type="match status" value="1"/>
</dbReference>
<dbReference type="SMART" id="SM00388">
    <property type="entry name" value="HisKA"/>
    <property type="match status" value="1"/>
</dbReference>
<evidence type="ECO:0000256" key="8">
    <source>
        <dbReference type="ARBA" id="ARBA00022989"/>
    </source>
</evidence>
<evidence type="ECO:0000256" key="4">
    <source>
        <dbReference type="ARBA" id="ARBA00022553"/>
    </source>
</evidence>
<comment type="subcellular location">
    <subcellularLocation>
        <location evidence="2">Membrane</location>
    </subcellularLocation>
</comment>
<name>A0A1J5QKI5_9ZZZZ</name>
<dbReference type="EC" id="2.7.13.3" evidence="3"/>
<dbReference type="SUPFAM" id="SSF55874">
    <property type="entry name" value="ATPase domain of HSP90 chaperone/DNA topoisomerase II/histidine kinase"/>
    <property type="match status" value="1"/>
</dbReference>
<dbReference type="InterPro" id="IPR003661">
    <property type="entry name" value="HisK_dim/P_dom"/>
</dbReference>
<dbReference type="InterPro" id="IPR005467">
    <property type="entry name" value="His_kinase_dom"/>
</dbReference>
<dbReference type="PRINTS" id="PR00344">
    <property type="entry name" value="BCTRLSENSOR"/>
</dbReference>
<evidence type="ECO:0000256" key="5">
    <source>
        <dbReference type="ARBA" id="ARBA00022679"/>
    </source>
</evidence>
<dbReference type="Pfam" id="PF02518">
    <property type="entry name" value="HATPase_c"/>
    <property type="match status" value="1"/>
</dbReference>
<dbReference type="PROSITE" id="PS50109">
    <property type="entry name" value="HIS_KIN"/>
    <property type="match status" value="1"/>
</dbReference>
<dbReference type="Pfam" id="PF00512">
    <property type="entry name" value="HisKA"/>
    <property type="match status" value="1"/>
</dbReference>
<evidence type="ECO:0000256" key="7">
    <source>
        <dbReference type="ARBA" id="ARBA00022777"/>
    </source>
</evidence>
<comment type="catalytic activity">
    <reaction evidence="1">
        <text>ATP + protein L-histidine = ADP + protein N-phospho-L-histidine.</text>
        <dbReference type="EC" id="2.7.13.3"/>
    </reaction>
</comment>
<dbReference type="SMART" id="SM00387">
    <property type="entry name" value="HATPase_c"/>
    <property type="match status" value="1"/>
</dbReference>
<dbReference type="EMBL" id="MLJW01001060">
    <property type="protein sequence ID" value="OIQ80439.1"/>
    <property type="molecule type" value="Genomic_DNA"/>
</dbReference>
<feature type="region of interest" description="Disordered" evidence="11">
    <location>
        <begin position="502"/>
        <end position="531"/>
    </location>
</feature>
<organism evidence="15">
    <name type="scientific">mine drainage metagenome</name>
    <dbReference type="NCBI Taxonomy" id="410659"/>
    <lineage>
        <taxon>unclassified sequences</taxon>
        <taxon>metagenomes</taxon>
        <taxon>ecological metagenomes</taxon>
    </lineage>
</organism>
<dbReference type="GO" id="GO:0005886">
    <property type="term" value="C:plasma membrane"/>
    <property type="evidence" value="ECO:0007669"/>
    <property type="project" value="TreeGrafter"/>
</dbReference>
<comment type="caution">
    <text evidence="15">The sequence shown here is derived from an EMBL/GenBank/DDBJ whole genome shotgun (WGS) entry which is preliminary data.</text>
</comment>
<keyword evidence="9" id="KW-0902">Two-component regulatory system</keyword>
<gene>
    <name evidence="15" type="primary">arlS_3</name>
    <name evidence="15" type="ORF">GALL_378050</name>
</gene>
<dbReference type="PROSITE" id="PS50885">
    <property type="entry name" value="HAMP"/>
    <property type="match status" value="1"/>
</dbReference>
<keyword evidence="10 12" id="KW-0472">Membrane</keyword>
<feature type="transmembrane region" description="Helical" evidence="12">
    <location>
        <begin position="194"/>
        <end position="217"/>
    </location>
</feature>
<dbReference type="InterPro" id="IPR036097">
    <property type="entry name" value="HisK_dim/P_sf"/>
</dbReference>
<dbReference type="Gene3D" id="3.30.565.10">
    <property type="entry name" value="Histidine kinase-like ATPase, C-terminal domain"/>
    <property type="match status" value="1"/>
</dbReference>
<sequence>MRTTVLRPFARWRARRQHLSVRTRVLAAVLALAALAMVIAGATSTLLQYQRTDVRIDDSLTRAAQDLRDFAATDLDPTTGKPFASIDDLLYLAVQRRAPAAHEGVIALVNGVEKWLAAPTVSLRLEADPELMRRLRSLDPTVTPRLQTIRTAVTEYRFVAIPVNVQGDAAQGFFVVAVDRSAELRALAVSSRSYVVVALGSLLIIAAVSWFVVGALLRPIRLLRDTARRITETDQSERIPVTGRDDLADLARTVNAMLDRVQGAFGSQRRLLDDVGHELRTPLTIVRGHLELMDSTSSAEVESTRALALDELDRMQRLVDDLVTLATVDRPDFVRPTPTDLGRLTDDVLDKARPLGDRHWQVEARADTTVLVDEQRLTQAWLQLIANAVAITPPGARIRIGSAVREGRALVWVHDDGPGIQPEDMPRLLQRFERGGSARRTDGAGLGLPIVSAIAEAHHGEVRLDSSPPRPEVEPTGAENDRWGALAGARLVIDIPALGVPLADDARGDDASPDGARAISGPSTTERLVGR</sequence>
<keyword evidence="7 15" id="KW-0418">Kinase</keyword>
<evidence type="ECO:0000256" key="1">
    <source>
        <dbReference type="ARBA" id="ARBA00000085"/>
    </source>
</evidence>
<keyword evidence="8 12" id="KW-1133">Transmembrane helix</keyword>
<feature type="region of interest" description="Disordered" evidence="11">
    <location>
        <begin position="460"/>
        <end position="479"/>
    </location>
</feature>
<evidence type="ECO:0000259" key="13">
    <source>
        <dbReference type="PROSITE" id="PS50109"/>
    </source>
</evidence>
<dbReference type="InterPro" id="IPR003660">
    <property type="entry name" value="HAMP_dom"/>
</dbReference>
<dbReference type="CDD" id="cd00075">
    <property type="entry name" value="HATPase"/>
    <property type="match status" value="1"/>
</dbReference>
<evidence type="ECO:0000256" key="11">
    <source>
        <dbReference type="SAM" id="MobiDB-lite"/>
    </source>
</evidence>
<dbReference type="GO" id="GO:0000155">
    <property type="term" value="F:phosphorelay sensor kinase activity"/>
    <property type="evidence" value="ECO:0007669"/>
    <property type="project" value="InterPro"/>
</dbReference>
<feature type="compositionally biased region" description="Polar residues" evidence="11">
    <location>
        <begin position="521"/>
        <end position="531"/>
    </location>
</feature>
<dbReference type="AlphaFoldDB" id="A0A1J5QKI5"/>
<evidence type="ECO:0000256" key="9">
    <source>
        <dbReference type="ARBA" id="ARBA00023012"/>
    </source>
</evidence>
<evidence type="ECO:0000256" key="6">
    <source>
        <dbReference type="ARBA" id="ARBA00022692"/>
    </source>
</evidence>
<dbReference type="SUPFAM" id="SSF47384">
    <property type="entry name" value="Homodimeric domain of signal transducing histidine kinase"/>
    <property type="match status" value="1"/>
</dbReference>
<dbReference type="InterPro" id="IPR036890">
    <property type="entry name" value="HATPase_C_sf"/>
</dbReference>
<evidence type="ECO:0000313" key="15">
    <source>
        <dbReference type="EMBL" id="OIQ80439.1"/>
    </source>
</evidence>
<dbReference type="SMART" id="SM00304">
    <property type="entry name" value="HAMP"/>
    <property type="match status" value="1"/>
</dbReference>
<dbReference type="CDD" id="cd06225">
    <property type="entry name" value="HAMP"/>
    <property type="match status" value="1"/>
</dbReference>
<dbReference type="PANTHER" id="PTHR45436">
    <property type="entry name" value="SENSOR HISTIDINE KINASE YKOH"/>
    <property type="match status" value="1"/>
</dbReference>
<feature type="domain" description="HAMP" evidence="14">
    <location>
        <begin position="214"/>
        <end position="266"/>
    </location>
</feature>
<dbReference type="CDD" id="cd00082">
    <property type="entry name" value="HisKA"/>
    <property type="match status" value="1"/>
</dbReference>
<dbReference type="Gene3D" id="6.10.340.10">
    <property type="match status" value="1"/>
</dbReference>
<accession>A0A1J5QKI5</accession>
<keyword evidence="6 12" id="KW-0812">Transmembrane</keyword>
<keyword evidence="4" id="KW-0597">Phosphoprotein</keyword>
<evidence type="ECO:0000259" key="14">
    <source>
        <dbReference type="PROSITE" id="PS50885"/>
    </source>
</evidence>
<dbReference type="InterPro" id="IPR004358">
    <property type="entry name" value="Sig_transdc_His_kin-like_C"/>
</dbReference>
<dbReference type="PANTHER" id="PTHR45436:SF5">
    <property type="entry name" value="SENSOR HISTIDINE KINASE TRCS"/>
    <property type="match status" value="1"/>
</dbReference>
<evidence type="ECO:0000256" key="10">
    <source>
        <dbReference type="ARBA" id="ARBA00023136"/>
    </source>
</evidence>
<evidence type="ECO:0000256" key="3">
    <source>
        <dbReference type="ARBA" id="ARBA00012438"/>
    </source>
</evidence>